<keyword evidence="3 4" id="KW-0378">Hydrolase</keyword>
<dbReference type="PROSITE" id="PS51462">
    <property type="entry name" value="NUDIX"/>
    <property type="match status" value="1"/>
</dbReference>
<dbReference type="PANTHER" id="PTHR43046">
    <property type="entry name" value="GDP-MANNOSE MANNOSYL HYDROLASE"/>
    <property type="match status" value="1"/>
</dbReference>
<evidence type="ECO:0000256" key="4">
    <source>
        <dbReference type="RuleBase" id="RU003476"/>
    </source>
</evidence>
<gene>
    <name evidence="6" type="ORF">ACFP3U_22540</name>
</gene>
<dbReference type="Proteomes" id="UP001595975">
    <property type="component" value="Unassembled WGS sequence"/>
</dbReference>
<comment type="caution">
    <text evidence="6">The sequence shown here is derived from an EMBL/GenBank/DDBJ whole genome shotgun (WGS) entry which is preliminary data.</text>
</comment>
<organism evidence="6 7">
    <name type="scientific">Kitasatospora misakiensis</name>
    <dbReference type="NCBI Taxonomy" id="67330"/>
    <lineage>
        <taxon>Bacteria</taxon>
        <taxon>Bacillati</taxon>
        <taxon>Actinomycetota</taxon>
        <taxon>Actinomycetes</taxon>
        <taxon>Kitasatosporales</taxon>
        <taxon>Streptomycetaceae</taxon>
        <taxon>Kitasatospora</taxon>
    </lineage>
</organism>
<comment type="cofactor">
    <cofactor evidence="1">
        <name>Mg(2+)</name>
        <dbReference type="ChEBI" id="CHEBI:18420"/>
    </cofactor>
</comment>
<comment type="similarity">
    <text evidence="2 4">Belongs to the Nudix hydrolase family.</text>
</comment>
<dbReference type="Pfam" id="PF00293">
    <property type="entry name" value="NUDIX"/>
    <property type="match status" value="1"/>
</dbReference>
<evidence type="ECO:0000256" key="3">
    <source>
        <dbReference type="ARBA" id="ARBA00022801"/>
    </source>
</evidence>
<evidence type="ECO:0000313" key="6">
    <source>
        <dbReference type="EMBL" id="MFC5665748.1"/>
    </source>
</evidence>
<keyword evidence="7" id="KW-1185">Reference proteome</keyword>
<dbReference type="Gene3D" id="3.90.79.10">
    <property type="entry name" value="Nucleoside Triphosphate Pyrophosphohydrolase"/>
    <property type="match status" value="1"/>
</dbReference>
<accession>A0ABW0X7R2</accession>
<sequence length="162" mass="17488">MAIPKFLADLRAVVGPRKLWLSAAAAVVLDDDGRVLLVQRADDGNWAPPGGILDPGEQPADGAVREVLEETGIVTVPERLVTLTVSPDITYPNGDVTQYLEVVFRCRPVGGEIRVDEDETLAVGWYALDELPPMGERELAWIDRAVSGPAETGFAWEGAQLP</sequence>
<dbReference type="CDD" id="cd18879">
    <property type="entry name" value="NUDIX_Hydrolase"/>
    <property type="match status" value="1"/>
</dbReference>
<dbReference type="InterPro" id="IPR020084">
    <property type="entry name" value="NUDIX_hydrolase_CS"/>
</dbReference>
<evidence type="ECO:0000256" key="1">
    <source>
        <dbReference type="ARBA" id="ARBA00001946"/>
    </source>
</evidence>
<protein>
    <submittedName>
        <fullName evidence="6">NUDIX domain-containing protein</fullName>
    </submittedName>
</protein>
<dbReference type="PANTHER" id="PTHR43046:SF16">
    <property type="entry name" value="ADP-RIBOSE PYROPHOSPHATASE YJHB-RELATED"/>
    <property type="match status" value="1"/>
</dbReference>
<name>A0ABW0X7R2_9ACTN</name>
<dbReference type="RefSeq" id="WP_380227420.1">
    <property type="nucleotide sequence ID" value="NZ_JBHSOF010000031.1"/>
</dbReference>
<evidence type="ECO:0000256" key="2">
    <source>
        <dbReference type="ARBA" id="ARBA00005582"/>
    </source>
</evidence>
<proteinExistence type="inferred from homology"/>
<evidence type="ECO:0000313" key="7">
    <source>
        <dbReference type="Proteomes" id="UP001595975"/>
    </source>
</evidence>
<reference evidence="7" key="1">
    <citation type="journal article" date="2019" name="Int. J. Syst. Evol. Microbiol.">
        <title>The Global Catalogue of Microorganisms (GCM) 10K type strain sequencing project: providing services to taxonomists for standard genome sequencing and annotation.</title>
        <authorList>
            <consortium name="The Broad Institute Genomics Platform"/>
            <consortium name="The Broad Institute Genome Sequencing Center for Infectious Disease"/>
            <person name="Wu L."/>
            <person name="Ma J."/>
        </authorList>
    </citation>
    <scope>NUCLEOTIDE SEQUENCE [LARGE SCALE GENOMIC DNA]</scope>
    <source>
        <strain evidence="7">CGMCC 4.1437</strain>
    </source>
</reference>
<dbReference type="PRINTS" id="PR00502">
    <property type="entry name" value="NUDIXFAMILY"/>
</dbReference>
<dbReference type="InterPro" id="IPR020476">
    <property type="entry name" value="Nudix_hydrolase"/>
</dbReference>
<dbReference type="SUPFAM" id="SSF55811">
    <property type="entry name" value="Nudix"/>
    <property type="match status" value="1"/>
</dbReference>
<dbReference type="InterPro" id="IPR015797">
    <property type="entry name" value="NUDIX_hydrolase-like_dom_sf"/>
</dbReference>
<feature type="domain" description="Nudix hydrolase" evidence="5">
    <location>
        <begin position="19"/>
        <end position="152"/>
    </location>
</feature>
<dbReference type="InterPro" id="IPR000086">
    <property type="entry name" value="NUDIX_hydrolase_dom"/>
</dbReference>
<dbReference type="EMBL" id="JBHSOF010000031">
    <property type="protein sequence ID" value="MFC5665748.1"/>
    <property type="molecule type" value="Genomic_DNA"/>
</dbReference>
<evidence type="ECO:0000259" key="5">
    <source>
        <dbReference type="PROSITE" id="PS51462"/>
    </source>
</evidence>
<dbReference type="PROSITE" id="PS00893">
    <property type="entry name" value="NUDIX_BOX"/>
    <property type="match status" value="1"/>
</dbReference>